<evidence type="ECO:0000313" key="3">
    <source>
        <dbReference type="Proteomes" id="UP001220964"/>
    </source>
</evidence>
<comment type="caution">
    <text evidence="2">The sequence shown here is derived from an EMBL/GenBank/DDBJ whole genome shotgun (WGS) entry which is preliminary data.</text>
</comment>
<keyword evidence="1" id="KW-1133">Transmembrane helix</keyword>
<evidence type="ECO:0000256" key="1">
    <source>
        <dbReference type="SAM" id="Phobius"/>
    </source>
</evidence>
<dbReference type="RefSeq" id="WP_275568997.1">
    <property type="nucleotide sequence ID" value="NZ_JARGYC010000064.1"/>
</dbReference>
<dbReference type="Proteomes" id="UP001220964">
    <property type="component" value="Unassembled WGS sequence"/>
</dbReference>
<organism evidence="2 3">
    <name type="scientific">Psychromarinibacter sediminicola</name>
    <dbReference type="NCBI Taxonomy" id="3033385"/>
    <lineage>
        <taxon>Bacteria</taxon>
        <taxon>Pseudomonadati</taxon>
        <taxon>Pseudomonadota</taxon>
        <taxon>Alphaproteobacteria</taxon>
        <taxon>Rhodobacterales</taxon>
        <taxon>Paracoccaceae</taxon>
        <taxon>Psychromarinibacter</taxon>
    </lineage>
</organism>
<dbReference type="EMBL" id="JARGYC010000064">
    <property type="protein sequence ID" value="MDF0602874.1"/>
    <property type="molecule type" value="Genomic_DNA"/>
</dbReference>
<keyword evidence="3" id="KW-1185">Reference proteome</keyword>
<feature type="transmembrane region" description="Helical" evidence="1">
    <location>
        <begin position="87"/>
        <end position="105"/>
    </location>
</feature>
<feature type="transmembrane region" description="Helical" evidence="1">
    <location>
        <begin position="6"/>
        <end position="27"/>
    </location>
</feature>
<name>A0AAE3TBB8_9RHOB</name>
<evidence type="ECO:0000313" key="2">
    <source>
        <dbReference type="EMBL" id="MDF0602874.1"/>
    </source>
</evidence>
<keyword evidence="1" id="KW-0472">Membrane</keyword>
<sequence length="106" mass="10968">MRSRRLGLAVGLLAGVIAIGYGIYLLGARQEVETAEPDPYRYGFLLIPMLALGGGWIVDWNGALAALLLAAAAVVALLAFGLTLPTLILAVLLGGAALVIMLPDLL</sequence>
<keyword evidence="1" id="KW-0812">Transmembrane</keyword>
<reference evidence="2" key="1">
    <citation type="submission" date="2023-03" db="EMBL/GenBank/DDBJ databases">
        <title>Multiphase analysis and comparison of six strains from genera Psychromarinibacter, Lutimaribacter, and Maritimibacter, including a novel species: Psychromarinibacter sediminicola sp. nov.</title>
        <authorList>
            <person name="Wang Y.-H."/>
            <person name="Ye M.-Q."/>
            <person name="Du Z.-J."/>
        </authorList>
    </citation>
    <scope>NUCLEOTIDE SEQUENCE</scope>
    <source>
        <strain evidence="2">C21-152</strain>
    </source>
</reference>
<dbReference type="AlphaFoldDB" id="A0AAE3TBB8"/>
<protein>
    <submittedName>
        <fullName evidence="2">Uncharacterized protein</fullName>
    </submittedName>
</protein>
<proteinExistence type="predicted"/>
<gene>
    <name evidence="2" type="ORF">P1J78_19200</name>
</gene>
<accession>A0AAE3TBB8</accession>